<gene>
    <name evidence="1" type="ORF">BDN72DRAFT_222909</name>
</gene>
<sequence>MYADIEALVLSGELFNGGQSSPKERASTPSTDEWDEEGIEEQPSDEESGSKTIDGVPAAPSIGMGPGRTGVKGVIRDRDEAEGLKRGQAARDMDALRTRMEKSNLGGKTFLEEEREKGLDEKVDGLIEKEREKLMDKNHRRDLLGRRKEGRFGHLREVGREGFVGAVEKEEPNTWVIIHLYDPYLDRCDLIDESLARLARIHSDTKFLRVRAAALGFTARRKEPRRKKAFTYAMKPIAEEDEDPYGSDNDEKKSTGSDEEEWDDDDVDRDMLPTMLVYRGGDLVQNWVRVDEVAGSLSLEEFLENHNILPHGTAGLSFVRPSVDDDDDLFLSDG</sequence>
<keyword evidence="2" id="KW-1185">Reference proteome</keyword>
<accession>A0ACD3BE76</accession>
<evidence type="ECO:0000313" key="2">
    <source>
        <dbReference type="Proteomes" id="UP000308600"/>
    </source>
</evidence>
<name>A0ACD3BE76_9AGAR</name>
<protein>
    <submittedName>
        <fullName evidence="1">Thioredoxin-like protein</fullName>
    </submittedName>
</protein>
<dbReference type="Proteomes" id="UP000308600">
    <property type="component" value="Unassembled WGS sequence"/>
</dbReference>
<proteinExistence type="predicted"/>
<evidence type="ECO:0000313" key="1">
    <source>
        <dbReference type="EMBL" id="TFK76185.1"/>
    </source>
</evidence>
<organism evidence="1 2">
    <name type="scientific">Pluteus cervinus</name>
    <dbReference type="NCBI Taxonomy" id="181527"/>
    <lineage>
        <taxon>Eukaryota</taxon>
        <taxon>Fungi</taxon>
        <taxon>Dikarya</taxon>
        <taxon>Basidiomycota</taxon>
        <taxon>Agaricomycotina</taxon>
        <taxon>Agaricomycetes</taxon>
        <taxon>Agaricomycetidae</taxon>
        <taxon>Agaricales</taxon>
        <taxon>Pluteineae</taxon>
        <taxon>Pluteaceae</taxon>
        <taxon>Pluteus</taxon>
    </lineage>
</organism>
<dbReference type="EMBL" id="ML208260">
    <property type="protein sequence ID" value="TFK76185.1"/>
    <property type="molecule type" value="Genomic_DNA"/>
</dbReference>
<reference evidence="1 2" key="1">
    <citation type="journal article" date="2019" name="Nat. Ecol. Evol.">
        <title>Megaphylogeny resolves global patterns of mushroom evolution.</title>
        <authorList>
            <person name="Varga T."/>
            <person name="Krizsan K."/>
            <person name="Foldi C."/>
            <person name="Dima B."/>
            <person name="Sanchez-Garcia M."/>
            <person name="Sanchez-Ramirez S."/>
            <person name="Szollosi G.J."/>
            <person name="Szarkandi J.G."/>
            <person name="Papp V."/>
            <person name="Albert L."/>
            <person name="Andreopoulos W."/>
            <person name="Angelini C."/>
            <person name="Antonin V."/>
            <person name="Barry K.W."/>
            <person name="Bougher N.L."/>
            <person name="Buchanan P."/>
            <person name="Buyck B."/>
            <person name="Bense V."/>
            <person name="Catcheside P."/>
            <person name="Chovatia M."/>
            <person name="Cooper J."/>
            <person name="Damon W."/>
            <person name="Desjardin D."/>
            <person name="Finy P."/>
            <person name="Geml J."/>
            <person name="Haridas S."/>
            <person name="Hughes K."/>
            <person name="Justo A."/>
            <person name="Karasinski D."/>
            <person name="Kautmanova I."/>
            <person name="Kiss B."/>
            <person name="Kocsube S."/>
            <person name="Kotiranta H."/>
            <person name="LaButti K.M."/>
            <person name="Lechner B.E."/>
            <person name="Liimatainen K."/>
            <person name="Lipzen A."/>
            <person name="Lukacs Z."/>
            <person name="Mihaltcheva S."/>
            <person name="Morgado L.N."/>
            <person name="Niskanen T."/>
            <person name="Noordeloos M.E."/>
            <person name="Ohm R.A."/>
            <person name="Ortiz-Santana B."/>
            <person name="Ovrebo C."/>
            <person name="Racz N."/>
            <person name="Riley R."/>
            <person name="Savchenko A."/>
            <person name="Shiryaev A."/>
            <person name="Soop K."/>
            <person name="Spirin V."/>
            <person name="Szebenyi C."/>
            <person name="Tomsovsky M."/>
            <person name="Tulloss R.E."/>
            <person name="Uehling J."/>
            <person name="Grigoriev I.V."/>
            <person name="Vagvolgyi C."/>
            <person name="Papp T."/>
            <person name="Martin F.M."/>
            <person name="Miettinen O."/>
            <person name="Hibbett D.S."/>
            <person name="Nagy L.G."/>
        </authorList>
    </citation>
    <scope>NUCLEOTIDE SEQUENCE [LARGE SCALE GENOMIC DNA]</scope>
    <source>
        <strain evidence="1 2">NL-1719</strain>
    </source>
</reference>